<accession>A0ABP0TDV1</accession>
<comment type="subcellular location">
    <subcellularLocation>
        <location evidence="1">Preautophagosomal structure membrane</location>
        <topology evidence="1">Peripheral membrane protein</topology>
    </subcellularLocation>
</comment>
<name>A0ABP0TDV1_9BRYO</name>
<evidence type="ECO:0000313" key="5">
    <source>
        <dbReference type="EMBL" id="CAK9194128.1"/>
    </source>
</evidence>
<protein>
    <recommendedName>
        <fullName evidence="7">Autophagy-related protein 18b</fullName>
    </recommendedName>
</protein>
<keyword evidence="3" id="KW-0677">Repeat</keyword>
<evidence type="ECO:0000256" key="2">
    <source>
        <dbReference type="ARBA" id="ARBA00022574"/>
    </source>
</evidence>
<reference evidence="5" key="1">
    <citation type="submission" date="2024-02" db="EMBL/GenBank/DDBJ databases">
        <authorList>
            <consortium name="ELIXIR-Norway"/>
            <consortium name="Elixir Norway"/>
        </authorList>
    </citation>
    <scope>NUCLEOTIDE SEQUENCE</scope>
</reference>
<dbReference type="SUPFAM" id="SSF50978">
    <property type="entry name" value="WD40 repeat-like"/>
    <property type="match status" value="1"/>
</dbReference>
<evidence type="ECO:0000256" key="4">
    <source>
        <dbReference type="ARBA" id="ARBA00025740"/>
    </source>
</evidence>
<keyword evidence="2" id="KW-0853">WD repeat</keyword>
<dbReference type="Gene3D" id="2.130.10.10">
    <property type="entry name" value="YVTN repeat-like/Quinoprotein amine dehydrogenase"/>
    <property type="match status" value="1"/>
</dbReference>
<evidence type="ECO:0000256" key="1">
    <source>
        <dbReference type="ARBA" id="ARBA00004623"/>
    </source>
</evidence>
<organism evidence="5 6">
    <name type="scientific">Sphagnum troendelagicum</name>
    <dbReference type="NCBI Taxonomy" id="128251"/>
    <lineage>
        <taxon>Eukaryota</taxon>
        <taxon>Viridiplantae</taxon>
        <taxon>Streptophyta</taxon>
        <taxon>Embryophyta</taxon>
        <taxon>Bryophyta</taxon>
        <taxon>Sphagnophytina</taxon>
        <taxon>Sphagnopsida</taxon>
        <taxon>Sphagnales</taxon>
        <taxon>Sphagnaceae</taxon>
        <taxon>Sphagnum</taxon>
    </lineage>
</organism>
<evidence type="ECO:0000256" key="3">
    <source>
        <dbReference type="ARBA" id="ARBA00022737"/>
    </source>
</evidence>
<dbReference type="Pfam" id="PF21032">
    <property type="entry name" value="PROPPIN"/>
    <property type="match status" value="1"/>
</dbReference>
<dbReference type="PANTHER" id="PTHR11227">
    <property type="entry name" value="WD-REPEAT PROTEIN INTERACTING WITH PHOSPHOINOSIDES WIPI -RELATED"/>
    <property type="match status" value="1"/>
</dbReference>
<evidence type="ECO:0008006" key="7">
    <source>
        <dbReference type="Google" id="ProtNLM"/>
    </source>
</evidence>
<evidence type="ECO:0000313" key="6">
    <source>
        <dbReference type="Proteomes" id="UP001497512"/>
    </source>
</evidence>
<comment type="similarity">
    <text evidence="4">Belongs to the WD repeat PROPPIN family.</text>
</comment>
<sequence length="374" mass="39975">MNEALGSRRILYLGFNQDHSCLAIGTKDGYKIFNCDTCSCCYERSEGAISVVEMLFSSSLIAVVGAGEQPALSPRRLSVFNTSTGVNLAELNFVSSILAVCMNRKRMVVVLERKTYIHDLAQLTVLDTIDTISNPRGLCALSPNQENCYLALPASATSGSVLVYDTLDLHALCQIQAHRSPLAAMAVSGDGLFLATASQQGTVIRVHCIPQASKAFTFRRGTYPVPIYSLSFGPPSQSPQLLAATCASGTIHVFKLGSNSRCRTAAAGLLASVMPDSMSDIVDSERCFITIRNGSPPGIRSHCAVAGYVDDLSDDGIPSNSMTNRARIYVATASGYFHEWSLVVGPGREGTCSLERECALLSSASDDEISAQFV</sequence>
<dbReference type="SMART" id="SM00320">
    <property type="entry name" value="WD40"/>
    <property type="match status" value="2"/>
</dbReference>
<dbReference type="EMBL" id="OZ019902">
    <property type="protein sequence ID" value="CAK9194128.1"/>
    <property type="molecule type" value="Genomic_DNA"/>
</dbReference>
<dbReference type="InterPro" id="IPR015943">
    <property type="entry name" value="WD40/YVTN_repeat-like_dom_sf"/>
</dbReference>
<keyword evidence="6" id="KW-1185">Reference proteome</keyword>
<dbReference type="Proteomes" id="UP001497512">
    <property type="component" value="Chromosome 10"/>
</dbReference>
<dbReference type="InterPro" id="IPR048720">
    <property type="entry name" value="PROPPIN"/>
</dbReference>
<dbReference type="InterPro" id="IPR001680">
    <property type="entry name" value="WD40_rpt"/>
</dbReference>
<gene>
    <name evidence="5" type="ORF">CSSPTR1EN2_LOCUS2371</name>
</gene>
<proteinExistence type="inferred from homology"/>
<dbReference type="InterPro" id="IPR036322">
    <property type="entry name" value="WD40_repeat_dom_sf"/>
</dbReference>